<dbReference type="Gene3D" id="1.10.150.130">
    <property type="match status" value="1"/>
</dbReference>
<dbReference type="Gene3D" id="1.10.443.10">
    <property type="entry name" value="Intergrase catalytic core"/>
    <property type="match status" value="1"/>
</dbReference>
<organism evidence="4 5">
    <name type="scientific">Metapseudomonas furukawaii</name>
    <name type="common">Pseudomonas furukawaii</name>
    <dbReference type="NCBI Taxonomy" id="1149133"/>
    <lineage>
        <taxon>Bacteria</taxon>
        <taxon>Pseudomonadati</taxon>
        <taxon>Pseudomonadota</taxon>
        <taxon>Gammaproteobacteria</taxon>
        <taxon>Pseudomonadales</taxon>
        <taxon>Pseudomonadaceae</taxon>
        <taxon>Metapseudomonas</taxon>
    </lineage>
</organism>
<dbReference type="KEGG" id="pfuw:KF707C_37950"/>
<evidence type="ECO:0000313" key="5">
    <source>
        <dbReference type="Proteomes" id="UP000218554"/>
    </source>
</evidence>
<accession>A0AAD1C3L3</accession>
<dbReference type="GO" id="GO:0006310">
    <property type="term" value="P:DNA recombination"/>
    <property type="evidence" value="ECO:0007669"/>
    <property type="project" value="UniProtKB-KW"/>
</dbReference>
<dbReference type="EMBL" id="AP014862">
    <property type="protein sequence ID" value="BAU75483.1"/>
    <property type="molecule type" value="Genomic_DNA"/>
</dbReference>
<evidence type="ECO:0000256" key="2">
    <source>
        <dbReference type="ARBA" id="ARBA00023172"/>
    </source>
</evidence>
<dbReference type="CDD" id="cd00799">
    <property type="entry name" value="INT_Cre_C"/>
    <property type="match status" value="1"/>
</dbReference>
<dbReference type="InterPro" id="IPR010998">
    <property type="entry name" value="Integrase_recombinase_N"/>
</dbReference>
<gene>
    <name evidence="4" type="ORF">KF707C_37950</name>
</gene>
<name>A0AAD1C3L3_METFU</name>
<dbReference type="InterPro" id="IPR013762">
    <property type="entry name" value="Integrase-like_cat_sf"/>
</dbReference>
<dbReference type="RefSeq" id="WP_003454599.1">
    <property type="nucleotide sequence ID" value="NZ_AJMR01000216.1"/>
</dbReference>
<dbReference type="InterPro" id="IPR002104">
    <property type="entry name" value="Integrase_catalytic"/>
</dbReference>
<dbReference type="SUPFAM" id="SSF47823">
    <property type="entry name" value="lambda integrase-like, N-terminal domain"/>
    <property type="match status" value="1"/>
</dbReference>
<keyword evidence="5" id="KW-1185">Reference proteome</keyword>
<reference evidence="5" key="1">
    <citation type="submission" date="2015-05" db="EMBL/GenBank/DDBJ databases">
        <title>Draft genome sequencing of a biphenyl-degrading bacterium, Pseudomonas balearica KF707 (=NBRC110670).</title>
        <authorList>
            <person name="Kimura N."/>
            <person name="Hirose J."/>
            <person name="Watanabe T."/>
            <person name="Suenaga H."/>
            <person name="Fujihara H."/>
            <person name="Noguchi M."/>
            <person name="Hashimoto M."/>
            <person name="Shimodaira J."/>
            <person name="Tsuchikane K."/>
            <person name="Hosoyama A."/>
            <person name="Yamazoe A."/>
            <person name="Fujita N."/>
            <person name="Furukawa K."/>
        </authorList>
    </citation>
    <scope>NUCLEOTIDE SEQUENCE [LARGE SCALE GENOMIC DNA]</scope>
    <source>
        <strain evidence="5">DSM 10086 / NBRC 110670 / KF707</strain>
    </source>
</reference>
<sequence>MTEKVDRYRQAARRESTERRYQQALAHFEDTWGGFLPASSEAIARYLADYAETLASSTLRANLAALAKWHLNQGFPDPTKAPYVREVLRGIQALHPRLERQAEPLQLTELARCIDWLMAQEQIDRHALLSCRRDRALILLGFWRAFRSDDLCRLRVEFIEARPGEGMDLFLPSSKGDRDNTGRSFTVPALKRLCPVEAYLDWLAVSGLHQDPVFRAVDRWGNLADEGLHAYSISRILRRAMVRSGLEGERYSSHSLRRGFATWASRNQWSVKALMSYVGWRDAKAALRYVEPEMPFGELRRSQ</sequence>
<protein>
    <submittedName>
        <fullName evidence="4">Integrase-like protein</fullName>
    </submittedName>
</protein>
<dbReference type="InterPro" id="IPR011010">
    <property type="entry name" value="DNA_brk_join_enz"/>
</dbReference>
<proteinExistence type="predicted"/>
<evidence type="ECO:0000256" key="1">
    <source>
        <dbReference type="ARBA" id="ARBA00023125"/>
    </source>
</evidence>
<dbReference type="PANTHER" id="PTHR34605:SF3">
    <property type="entry name" value="P CELL-TYPE AGGLUTINATION PROTEIN MAP4-LIKE-RELATED"/>
    <property type="match status" value="1"/>
</dbReference>
<dbReference type="GO" id="GO:0015074">
    <property type="term" value="P:DNA integration"/>
    <property type="evidence" value="ECO:0007669"/>
    <property type="project" value="InterPro"/>
</dbReference>
<dbReference type="SUPFAM" id="SSF56349">
    <property type="entry name" value="DNA breaking-rejoining enzymes"/>
    <property type="match status" value="1"/>
</dbReference>
<feature type="domain" description="Tyr recombinase" evidence="3">
    <location>
        <begin position="102"/>
        <end position="303"/>
    </location>
</feature>
<evidence type="ECO:0000259" key="3">
    <source>
        <dbReference type="PROSITE" id="PS51898"/>
    </source>
</evidence>
<dbReference type="AlphaFoldDB" id="A0AAD1C3L3"/>
<dbReference type="GO" id="GO:0003677">
    <property type="term" value="F:DNA binding"/>
    <property type="evidence" value="ECO:0007669"/>
    <property type="project" value="UniProtKB-KW"/>
</dbReference>
<keyword evidence="1" id="KW-0238">DNA-binding</keyword>
<keyword evidence="2" id="KW-0233">DNA recombination</keyword>
<dbReference type="Pfam" id="PF00589">
    <property type="entry name" value="Phage_integrase"/>
    <property type="match status" value="1"/>
</dbReference>
<evidence type="ECO:0000313" key="4">
    <source>
        <dbReference type="EMBL" id="BAU75483.1"/>
    </source>
</evidence>
<reference evidence="4 5" key="2">
    <citation type="journal article" date="2017" name="Int. J. Syst. Evol. Microbiol.">
        <title>Pseudomonas furukawaii sp. nov., a polychlorinated biphenyl-degrading bacterium isolated from biphenyl-contaminated soil in Japan.</title>
        <authorList>
            <person name="Kimura N."/>
            <person name="Watanabe T."/>
            <person name="Suenaga H."/>
            <person name="Fujihara H."/>
            <person name="Futagami T."/>
            <person name="Goto M."/>
            <person name="Hanada S."/>
            <person name="Hirose J."/>
        </authorList>
    </citation>
    <scope>NUCLEOTIDE SEQUENCE [LARGE SCALE GENOMIC DNA]</scope>
    <source>
        <strain evidence="5">DSM 10086 / NBRC 110670 / KF707</strain>
    </source>
</reference>
<dbReference type="PROSITE" id="PS51898">
    <property type="entry name" value="TYR_RECOMBINASE"/>
    <property type="match status" value="1"/>
</dbReference>
<dbReference type="PANTHER" id="PTHR34605">
    <property type="entry name" value="PHAGE_INTEGRASE DOMAIN-CONTAINING PROTEIN"/>
    <property type="match status" value="1"/>
</dbReference>
<dbReference type="InterPro" id="IPR052925">
    <property type="entry name" value="Phage_Integrase-like_Recomb"/>
</dbReference>
<dbReference type="Proteomes" id="UP000218554">
    <property type="component" value="Chromosome"/>
</dbReference>